<evidence type="ECO:0000313" key="3">
    <source>
        <dbReference type="Proteomes" id="UP000278886"/>
    </source>
</evidence>
<keyword evidence="1" id="KW-0732">Signal</keyword>
<gene>
    <name evidence="2" type="ORF">D7I47_01255</name>
</gene>
<sequence length="609" mass="63925">MGHRALPVVVAFLAAAALMLSGCTSAGPSTTTGPALPLLDGQHLAKPAAAFQYGAFDVTVGYAVYDDVTQSLYLGTRWRNLSDDYATAPSQFGIAQLRLEPDAEPVTGDVVGWDQSSVPPGASADLTFEWHYLTGDPLAAGVVGFGAAGGRMTTVALADGGGEQHLAAREVAVDRWANFGPHTVHVYAGLLSAGHLSDNTQSDGDHRVLRLSLDVWNSTASKVGWVASDSLALRLPDGSVVKSRTTPSVREVVWSASEGSWVEFEVPDDAVGDYELLLFRRAPGIFGTPIVGNSAVPIPVVVGDDAVASAERPADDELPIPIVAARPDPDGAVAPDAPAARNIEVDAPAVEVAGCVVELTGATLSPFGVGSQLDLELEVRYDAPDDAEEGVFSVPPSLALPAAVEFGGRMAGAMFLANGLQDGVPLRVTLSFPEIPPDADLSTAVLHLGKNAYISFAGEASPQPDTVHPLRVDPASAGEFTVDISGYRAGSLTDADLPPGMVDLQFLYTVETSSDANQHTLFFNPTSQVFLVRDDDYVTVASTRDYTSILNLEVGVPREVRTTFVVPRSALDGTVYLLVRSRDETDFPTPEGWLETTIPVPLAGPGSES</sequence>
<name>A0A387B0K2_9MICO</name>
<dbReference type="EMBL" id="CP032630">
    <property type="protein sequence ID" value="AYF97014.1"/>
    <property type="molecule type" value="Genomic_DNA"/>
</dbReference>
<dbReference type="AlphaFoldDB" id="A0A387B0K2"/>
<dbReference type="PROSITE" id="PS51257">
    <property type="entry name" value="PROKAR_LIPOPROTEIN"/>
    <property type="match status" value="1"/>
</dbReference>
<feature type="signal peptide" evidence="1">
    <location>
        <begin position="1"/>
        <end position="26"/>
    </location>
</feature>
<evidence type="ECO:0000313" key="2">
    <source>
        <dbReference type="EMBL" id="AYF97014.1"/>
    </source>
</evidence>
<dbReference type="KEGG" id="lyd:D7I47_01255"/>
<keyword evidence="3" id="KW-1185">Reference proteome</keyword>
<dbReference type="RefSeq" id="WP_120761365.1">
    <property type="nucleotide sequence ID" value="NZ_CP032630.1"/>
</dbReference>
<reference evidence="3" key="1">
    <citation type="submission" date="2018-09" db="EMBL/GenBank/DDBJ databases">
        <title>Genome sequencing of strain 2DFWR-13.</title>
        <authorList>
            <person name="Heo J."/>
            <person name="Kim S.-J."/>
            <person name="Kwon S.-W."/>
        </authorList>
    </citation>
    <scope>NUCLEOTIDE SEQUENCE [LARGE SCALE GENOMIC DNA]</scope>
    <source>
        <strain evidence="3">2DFWR-13</strain>
    </source>
</reference>
<proteinExistence type="predicted"/>
<protein>
    <submittedName>
        <fullName evidence="2">Uncharacterized protein</fullName>
    </submittedName>
</protein>
<evidence type="ECO:0000256" key="1">
    <source>
        <dbReference type="SAM" id="SignalP"/>
    </source>
</evidence>
<accession>A0A387B0K2</accession>
<organism evidence="2 3">
    <name type="scientific">Protaetiibacter intestinalis</name>
    <dbReference type="NCBI Taxonomy" id="2419774"/>
    <lineage>
        <taxon>Bacteria</taxon>
        <taxon>Bacillati</taxon>
        <taxon>Actinomycetota</taxon>
        <taxon>Actinomycetes</taxon>
        <taxon>Micrococcales</taxon>
        <taxon>Microbacteriaceae</taxon>
        <taxon>Protaetiibacter</taxon>
    </lineage>
</organism>
<dbReference type="Proteomes" id="UP000278886">
    <property type="component" value="Chromosome"/>
</dbReference>
<feature type="chain" id="PRO_5017298861" evidence="1">
    <location>
        <begin position="27"/>
        <end position="609"/>
    </location>
</feature>